<feature type="compositionally biased region" description="Acidic residues" evidence="11">
    <location>
        <begin position="147"/>
        <end position="168"/>
    </location>
</feature>
<feature type="compositionally biased region" description="Low complexity" evidence="11">
    <location>
        <begin position="258"/>
        <end position="274"/>
    </location>
</feature>
<proteinExistence type="inferred from homology"/>
<gene>
    <name evidence="9" type="primary">MED8</name>
    <name evidence="12" type="ORF">PoMZ_07293</name>
</gene>
<comment type="similarity">
    <text evidence="2 9">Belongs to the Mediator complex subunit 8 family.</text>
</comment>
<keyword evidence="4 9" id="KW-0805">Transcription regulation</keyword>
<feature type="compositionally biased region" description="Basic and acidic residues" evidence="11">
    <location>
        <begin position="248"/>
        <end position="257"/>
    </location>
</feature>
<dbReference type="Gene3D" id="1.20.58.1710">
    <property type="match status" value="1"/>
</dbReference>
<evidence type="ECO:0000256" key="5">
    <source>
        <dbReference type="ARBA" id="ARBA00023159"/>
    </source>
</evidence>
<dbReference type="GO" id="GO:0016592">
    <property type="term" value="C:mediator complex"/>
    <property type="evidence" value="ECO:0007669"/>
    <property type="project" value="InterPro"/>
</dbReference>
<feature type="compositionally biased region" description="Acidic residues" evidence="11">
    <location>
        <begin position="227"/>
        <end position="247"/>
    </location>
</feature>
<dbReference type="InterPro" id="IPR019364">
    <property type="entry name" value="Mediatior_Med8_fun/met"/>
</dbReference>
<reference evidence="12 13" key="1">
    <citation type="journal article" date="2019" name="Mol. Biol. Evol.">
        <title>Blast fungal genomes show frequent chromosomal changes, gene gains and losses, and effector gene turnover.</title>
        <authorList>
            <person name="Gomez Luciano L.B."/>
            <person name="Jason Tsai I."/>
            <person name="Chuma I."/>
            <person name="Tosa Y."/>
            <person name="Chen Y.H."/>
            <person name="Li J.Y."/>
            <person name="Li M.Y."/>
            <person name="Jade Lu M.Y."/>
            <person name="Nakayashiki H."/>
            <person name="Li W.H."/>
        </authorList>
    </citation>
    <scope>NUCLEOTIDE SEQUENCE [LARGE SCALE GENOMIC DNA]</scope>
    <source>
        <strain evidence="12">MZ5-1-6</strain>
    </source>
</reference>
<keyword evidence="10" id="KW-0175">Coiled coil</keyword>
<keyword evidence="5 9" id="KW-0010">Activator</keyword>
<evidence type="ECO:0000256" key="9">
    <source>
        <dbReference type="RuleBase" id="RU364144"/>
    </source>
</evidence>
<dbReference type="AlphaFoldDB" id="A0A4P7NET0"/>
<evidence type="ECO:0000256" key="3">
    <source>
        <dbReference type="ARBA" id="ARBA00020637"/>
    </source>
</evidence>
<evidence type="ECO:0000256" key="6">
    <source>
        <dbReference type="ARBA" id="ARBA00023163"/>
    </source>
</evidence>
<dbReference type="GO" id="GO:0000978">
    <property type="term" value="F:RNA polymerase II cis-regulatory region sequence-specific DNA binding"/>
    <property type="evidence" value="ECO:0007669"/>
    <property type="project" value="TreeGrafter"/>
</dbReference>
<dbReference type="GO" id="GO:0006357">
    <property type="term" value="P:regulation of transcription by RNA polymerase II"/>
    <property type="evidence" value="ECO:0007669"/>
    <property type="project" value="InterPro"/>
</dbReference>
<protein>
    <recommendedName>
        <fullName evidence="3 9">Mediator of RNA polymerase II transcription subunit 8</fullName>
    </recommendedName>
    <alternativeName>
        <fullName evidence="8 9">Mediator complex subunit 8</fullName>
    </alternativeName>
</protein>
<dbReference type="Proteomes" id="UP000294847">
    <property type="component" value="Chromosome 4"/>
</dbReference>
<comment type="subunit">
    <text evidence="9">Component of the Mediator complex.</text>
</comment>
<sequence>MSSLNISQDELKSLEQARQRLITLIASINSMKEMLYRSDPLPPPATLEKQNFILAKNIDSLIGVTKDNANLFSRIVVHPSTNFPGRDYEQILQQLLRKKLEPDVESSVEAAREAAAAAGIEPNNFVNDDAARNGSRRRKSATHYDSDSDDDEEYAGPEEDEYADEDGEGGQKEPLGLGDVWHAIRMWSIERLGVYGSLEEPKMFTAEERAIGIDKVRTGLKRNLAELEPDDGEGEDEDDDEEDEGVEESEKIQEHTQQHQQAQQQPLLQQASQDPSLDTEYLLWFGARGDLAMPVTVERLSDTYEQGRRVVMSRK</sequence>
<name>A0A4P7NET0_PYROR</name>
<dbReference type="GO" id="GO:0070847">
    <property type="term" value="C:core mediator complex"/>
    <property type="evidence" value="ECO:0007669"/>
    <property type="project" value="TreeGrafter"/>
</dbReference>
<evidence type="ECO:0000313" key="13">
    <source>
        <dbReference type="Proteomes" id="UP000294847"/>
    </source>
</evidence>
<comment type="subcellular location">
    <subcellularLocation>
        <location evidence="1 9">Nucleus</location>
    </subcellularLocation>
</comment>
<evidence type="ECO:0000256" key="7">
    <source>
        <dbReference type="ARBA" id="ARBA00023242"/>
    </source>
</evidence>
<evidence type="ECO:0000256" key="8">
    <source>
        <dbReference type="ARBA" id="ARBA00031261"/>
    </source>
</evidence>
<keyword evidence="7 9" id="KW-0539">Nucleus</keyword>
<evidence type="ECO:0000313" key="12">
    <source>
        <dbReference type="EMBL" id="QBZ60352.1"/>
    </source>
</evidence>
<evidence type="ECO:0000256" key="10">
    <source>
        <dbReference type="SAM" id="Coils"/>
    </source>
</evidence>
<dbReference type="Gene3D" id="6.10.250.2610">
    <property type="match status" value="1"/>
</dbReference>
<dbReference type="PANTHER" id="PTHR13074">
    <property type="entry name" value="MEDIATOR OF RNA POLYMERASE II TRANSCRIPTION SUBUNIT 8"/>
    <property type="match status" value="1"/>
</dbReference>
<feature type="region of interest" description="Disordered" evidence="11">
    <location>
        <begin position="225"/>
        <end position="274"/>
    </location>
</feature>
<organism evidence="12 13">
    <name type="scientific">Pyricularia oryzae</name>
    <name type="common">Rice blast fungus</name>
    <name type="synonym">Magnaporthe oryzae</name>
    <dbReference type="NCBI Taxonomy" id="318829"/>
    <lineage>
        <taxon>Eukaryota</taxon>
        <taxon>Fungi</taxon>
        <taxon>Dikarya</taxon>
        <taxon>Ascomycota</taxon>
        <taxon>Pezizomycotina</taxon>
        <taxon>Sordariomycetes</taxon>
        <taxon>Sordariomycetidae</taxon>
        <taxon>Magnaporthales</taxon>
        <taxon>Pyriculariaceae</taxon>
        <taxon>Pyricularia</taxon>
    </lineage>
</organism>
<comment type="function">
    <text evidence="9">Component of the Mediator complex, a coactivator involved in the regulated transcription of nearly all RNA polymerase II-dependent genes. Mediator functions as a bridge to convey information from gene-specific regulatory proteins to the basal RNA polymerase II transcription machinery. Mediator is recruited to promoters by direct interactions with regulatory proteins and serves as a scaffold for the assembly of a functional preinitiation complex with RNA polymerase II and the general transcription factors.</text>
</comment>
<dbReference type="PANTHER" id="PTHR13074:SF9">
    <property type="entry name" value="MEDIATOR OF RNA POLYMERASE II TRANSCRIPTION SUBUNIT 8"/>
    <property type="match status" value="1"/>
</dbReference>
<evidence type="ECO:0000256" key="4">
    <source>
        <dbReference type="ARBA" id="ARBA00023015"/>
    </source>
</evidence>
<accession>A0A4P7NET0</accession>
<dbReference type="GO" id="GO:0003712">
    <property type="term" value="F:transcription coregulator activity"/>
    <property type="evidence" value="ECO:0007669"/>
    <property type="project" value="InterPro"/>
</dbReference>
<feature type="coiled-coil region" evidence="10">
    <location>
        <begin position="4"/>
        <end position="34"/>
    </location>
</feature>
<evidence type="ECO:0000256" key="2">
    <source>
        <dbReference type="ARBA" id="ARBA00005716"/>
    </source>
</evidence>
<dbReference type="Pfam" id="PF10232">
    <property type="entry name" value="Med8"/>
    <property type="match status" value="1"/>
</dbReference>
<evidence type="ECO:0000256" key="1">
    <source>
        <dbReference type="ARBA" id="ARBA00004123"/>
    </source>
</evidence>
<evidence type="ECO:0000256" key="11">
    <source>
        <dbReference type="SAM" id="MobiDB-lite"/>
    </source>
</evidence>
<feature type="region of interest" description="Disordered" evidence="11">
    <location>
        <begin position="124"/>
        <end position="175"/>
    </location>
</feature>
<dbReference type="EMBL" id="CP034207">
    <property type="protein sequence ID" value="QBZ60352.1"/>
    <property type="molecule type" value="Genomic_DNA"/>
</dbReference>
<keyword evidence="6 9" id="KW-0804">Transcription</keyword>